<evidence type="ECO:0000256" key="3">
    <source>
        <dbReference type="RuleBase" id="RU003971"/>
    </source>
</evidence>
<dbReference type="PRINTS" id="PR01415">
    <property type="entry name" value="ANKYRIN"/>
</dbReference>
<gene>
    <name evidence="7" type="ORF">BOX15_Mlig011129g1</name>
</gene>
<evidence type="ECO:0000313" key="8">
    <source>
        <dbReference type="Proteomes" id="UP000215902"/>
    </source>
</evidence>
<dbReference type="PRINTS" id="PR00376">
    <property type="entry name" value="IL1BCENZYME"/>
</dbReference>
<feature type="repeat" description="ANK" evidence="2">
    <location>
        <begin position="163"/>
        <end position="195"/>
    </location>
</feature>
<dbReference type="Pfam" id="PF12796">
    <property type="entry name" value="Ank_2"/>
    <property type="match status" value="1"/>
</dbReference>
<feature type="domain" description="Caspase family p10" evidence="5">
    <location>
        <begin position="521"/>
        <end position="559"/>
    </location>
</feature>
<feature type="domain" description="Caspase family p20" evidence="6">
    <location>
        <begin position="362"/>
        <end position="488"/>
    </location>
</feature>
<evidence type="ECO:0000256" key="1">
    <source>
        <dbReference type="ARBA" id="ARBA00010134"/>
    </source>
</evidence>
<evidence type="ECO:0008006" key="9">
    <source>
        <dbReference type="Google" id="ProtNLM"/>
    </source>
</evidence>
<dbReference type="SUPFAM" id="SSF52129">
    <property type="entry name" value="Caspase-like"/>
    <property type="match status" value="1"/>
</dbReference>
<dbReference type="Pfam" id="PF00656">
    <property type="entry name" value="Peptidase_C14"/>
    <property type="match status" value="1"/>
</dbReference>
<dbReference type="InterPro" id="IPR002138">
    <property type="entry name" value="Pept_C14_p10"/>
</dbReference>
<dbReference type="SMART" id="SM00115">
    <property type="entry name" value="CASc"/>
    <property type="match status" value="1"/>
</dbReference>
<dbReference type="SMART" id="SM00248">
    <property type="entry name" value="ANK"/>
    <property type="match status" value="4"/>
</dbReference>
<dbReference type="PANTHER" id="PTHR22576:SF41">
    <property type="entry name" value="CASPASE 14, APOPTOSIS-RELATED CYSTEINE PEPTIDASE"/>
    <property type="match status" value="1"/>
</dbReference>
<dbReference type="PROSITE" id="PS50207">
    <property type="entry name" value="CASPASE_P10"/>
    <property type="match status" value="1"/>
</dbReference>
<dbReference type="Pfam" id="PF00023">
    <property type="entry name" value="Ank"/>
    <property type="match status" value="1"/>
</dbReference>
<evidence type="ECO:0000259" key="6">
    <source>
        <dbReference type="PROSITE" id="PS50208"/>
    </source>
</evidence>
<proteinExistence type="inferred from homology"/>
<dbReference type="InterPro" id="IPR002110">
    <property type="entry name" value="Ankyrin_rpt"/>
</dbReference>
<evidence type="ECO:0000256" key="4">
    <source>
        <dbReference type="SAM" id="MobiDB-lite"/>
    </source>
</evidence>
<dbReference type="PROSITE" id="PS50297">
    <property type="entry name" value="ANK_REP_REGION"/>
    <property type="match status" value="3"/>
</dbReference>
<dbReference type="Proteomes" id="UP000215902">
    <property type="component" value="Unassembled WGS sequence"/>
</dbReference>
<feature type="region of interest" description="Disordered" evidence="4">
    <location>
        <begin position="241"/>
        <end position="349"/>
    </location>
</feature>
<dbReference type="InterPro" id="IPR015917">
    <property type="entry name" value="Pept_C14A"/>
</dbReference>
<dbReference type="STRING" id="282301.A0A267ED45"/>
<evidence type="ECO:0000256" key="2">
    <source>
        <dbReference type="PROSITE-ProRule" id="PRU00023"/>
    </source>
</evidence>
<accession>A0A267ED45</accession>
<dbReference type="GO" id="GO:0004197">
    <property type="term" value="F:cysteine-type endopeptidase activity"/>
    <property type="evidence" value="ECO:0007669"/>
    <property type="project" value="InterPro"/>
</dbReference>
<comment type="similarity">
    <text evidence="1 3">Belongs to the peptidase C14A family.</text>
</comment>
<dbReference type="OrthoDB" id="19174at2759"/>
<dbReference type="GO" id="GO:0006508">
    <property type="term" value="P:proteolysis"/>
    <property type="evidence" value="ECO:0007669"/>
    <property type="project" value="InterPro"/>
</dbReference>
<comment type="caution">
    <text evidence="7">The sequence shown here is derived from an EMBL/GenBank/DDBJ whole genome shotgun (WGS) entry which is preliminary data.</text>
</comment>
<dbReference type="PROSITE" id="PS50088">
    <property type="entry name" value="ANK_REPEAT"/>
    <property type="match status" value="3"/>
</dbReference>
<dbReference type="AlphaFoldDB" id="A0A267ED45"/>
<dbReference type="Gene3D" id="1.25.40.20">
    <property type="entry name" value="Ankyrin repeat-containing domain"/>
    <property type="match status" value="2"/>
</dbReference>
<protein>
    <recommendedName>
        <fullName evidence="9">ANK_REP_REGION domain-containing protein</fullName>
    </recommendedName>
</protein>
<dbReference type="InterPro" id="IPR011600">
    <property type="entry name" value="Pept_C14_caspase"/>
</dbReference>
<keyword evidence="2" id="KW-0040">ANK repeat</keyword>
<dbReference type="PROSITE" id="PS50208">
    <property type="entry name" value="CASPASE_P20"/>
    <property type="match status" value="1"/>
</dbReference>
<sequence length="625" mass="67103">MNLPALRLAARCGDCQQLQAGLQQQQQPHPLGANDPSRQQLLASLLAAAAAWGHLPAVRLLLSAGATVCEAGSVVVSDSSRVNASSDCQCWTGASALHWAVRRGHADVVRELLSRSTVGARLINCRDEDGATPLADCCQHQRPELARLLLEAGADPNAACSRYQRRPLHWAACSGDEALARCLIDAGAEPGAVDWRQRTAADVAEAVGHGRLAEQLRMDETERWLPSGVKTLLPDVVCSTAPDQLPHQPKESQQLTRFRSESESPPQQLLVAANQSQLPRHLHQQQTAASQLPRHLHQQSSIPSASSGWNAPAIDLTQSQPAAVLQQPPGVSSSRRFTDPSLLPPSEPQLPKLAAYSISEKPRGLCLVLSNENYVKLQPRHGTQQDVERIEQLFEQRLGFIVEVRTDLTGRQLLEAAAKAAKKAHRHRNADAFVCFLLAHGDSGGNVYGVDGVSVSLNDIAAAFDVVGCPELAGKPKAFFVQACRGSKVVAAATCSYALPPELDGPAAAEQPRATPLAVSPEGADYLFGFACCESRPAYRCSVSGSIFVQALCDVIDNWLGSDDPTAEVDVEDALMEARRRICAAPVDQVSGGAVGGLDPYRRPVYMVPEVRSTLRFRLRLGVCG</sequence>
<dbReference type="InterPro" id="IPR029030">
    <property type="entry name" value="Caspase-like_dom_sf"/>
</dbReference>
<organism evidence="7 8">
    <name type="scientific">Macrostomum lignano</name>
    <dbReference type="NCBI Taxonomy" id="282301"/>
    <lineage>
        <taxon>Eukaryota</taxon>
        <taxon>Metazoa</taxon>
        <taxon>Spiralia</taxon>
        <taxon>Lophotrochozoa</taxon>
        <taxon>Platyhelminthes</taxon>
        <taxon>Rhabditophora</taxon>
        <taxon>Macrostomorpha</taxon>
        <taxon>Macrostomida</taxon>
        <taxon>Macrostomidae</taxon>
        <taxon>Macrostomum</taxon>
    </lineage>
</organism>
<dbReference type="InterPro" id="IPR052039">
    <property type="entry name" value="Caspase-related_regulators"/>
</dbReference>
<reference evidence="7 8" key="1">
    <citation type="submission" date="2017-06" db="EMBL/GenBank/DDBJ databases">
        <title>A platform for efficient transgenesis in Macrostomum lignano, a flatworm model organism for stem cell research.</title>
        <authorList>
            <person name="Berezikov E."/>
        </authorList>
    </citation>
    <scope>NUCLEOTIDE SEQUENCE [LARGE SCALE GENOMIC DNA]</scope>
    <source>
        <strain evidence="7">DV1</strain>
        <tissue evidence="7">Whole organism</tissue>
    </source>
</reference>
<evidence type="ECO:0000313" key="7">
    <source>
        <dbReference type="EMBL" id="PAA59326.1"/>
    </source>
</evidence>
<feature type="repeat" description="ANK" evidence="2">
    <location>
        <begin position="129"/>
        <end position="161"/>
    </location>
</feature>
<dbReference type="InterPro" id="IPR036770">
    <property type="entry name" value="Ankyrin_rpt-contain_sf"/>
</dbReference>
<dbReference type="SUPFAM" id="SSF48403">
    <property type="entry name" value="Ankyrin repeat"/>
    <property type="match status" value="1"/>
</dbReference>
<dbReference type="EMBL" id="NIVC01002277">
    <property type="protein sequence ID" value="PAA59326.1"/>
    <property type="molecule type" value="Genomic_DNA"/>
</dbReference>
<name>A0A267ED45_9PLAT</name>
<dbReference type="Gene3D" id="3.40.50.1460">
    <property type="match status" value="1"/>
</dbReference>
<feature type="compositionally biased region" description="Polar residues" evidence="4">
    <location>
        <begin position="298"/>
        <end position="309"/>
    </location>
</feature>
<feature type="repeat" description="ANK" evidence="2">
    <location>
        <begin position="92"/>
        <end position="116"/>
    </location>
</feature>
<feature type="compositionally biased region" description="Polar residues" evidence="4">
    <location>
        <begin position="251"/>
        <end position="290"/>
    </location>
</feature>
<keyword evidence="8" id="KW-1185">Reference proteome</keyword>
<evidence type="ECO:0000259" key="5">
    <source>
        <dbReference type="PROSITE" id="PS50207"/>
    </source>
</evidence>
<dbReference type="PANTHER" id="PTHR22576">
    <property type="entry name" value="MUCOSA ASSOCIATED LYMPHOID TISSUE LYMPHOMA TRANSLOCATION PROTEIN 1/PARACASPASE"/>
    <property type="match status" value="1"/>
</dbReference>
<dbReference type="InterPro" id="IPR001309">
    <property type="entry name" value="Pept_C14_p20"/>
</dbReference>